<comment type="caution">
    <text evidence="1">The sequence shown here is derived from an EMBL/GenBank/DDBJ whole genome shotgun (WGS) entry which is preliminary data.</text>
</comment>
<keyword evidence="2" id="KW-1185">Reference proteome</keyword>
<dbReference type="Proteomes" id="UP000030982">
    <property type="component" value="Unassembled WGS sequence"/>
</dbReference>
<evidence type="ECO:0000313" key="2">
    <source>
        <dbReference type="Proteomes" id="UP000030982"/>
    </source>
</evidence>
<proteinExistence type="predicted"/>
<dbReference type="EMBL" id="JTDL01000033">
    <property type="protein sequence ID" value="KHL05230.1"/>
    <property type="molecule type" value="Genomic_DNA"/>
</dbReference>
<dbReference type="AlphaFoldDB" id="A0A0B2ATA7"/>
<evidence type="ECO:0000313" key="1">
    <source>
        <dbReference type="EMBL" id="KHL05230.1"/>
    </source>
</evidence>
<gene>
    <name evidence="1" type="ORF">LK10_02135</name>
</gene>
<sequence length="74" mass="8279">MYRRIVEQVQRTMDQGSPPQKIGAETWGPAVEKHRPSGEAVGDTCVQCGEQWPCRFLRGLLRSGMLMPHEGLPS</sequence>
<reference evidence="1 2" key="1">
    <citation type="submission" date="2014-09" db="EMBL/GenBank/DDBJ databases">
        <title>Genome sequence of Sinomonas sp. MUSC 117.</title>
        <authorList>
            <person name="Lee L.-H."/>
        </authorList>
    </citation>
    <scope>NUCLEOTIDE SEQUENCE [LARGE SCALE GENOMIC DNA]</scope>
    <source>
        <strain evidence="1 2">MUSC 117</strain>
    </source>
</reference>
<protein>
    <submittedName>
        <fullName evidence="1">Uncharacterized protein</fullName>
    </submittedName>
</protein>
<accession>A0A0B2ATA7</accession>
<organism evidence="1 2">
    <name type="scientific">Sinomonas humi</name>
    <dbReference type="NCBI Taxonomy" id="1338436"/>
    <lineage>
        <taxon>Bacteria</taxon>
        <taxon>Bacillati</taxon>
        <taxon>Actinomycetota</taxon>
        <taxon>Actinomycetes</taxon>
        <taxon>Micrococcales</taxon>
        <taxon>Micrococcaceae</taxon>
        <taxon>Sinomonas</taxon>
    </lineage>
</organism>
<name>A0A0B2ATA7_9MICC</name>